<evidence type="ECO:0000313" key="2">
    <source>
        <dbReference type="EMBL" id="KAK4136580.1"/>
    </source>
</evidence>
<feature type="compositionally biased region" description="Polar residues" evidence="1">
    <location>
        <begin position="257"/>
        <end position="267"/>
    </location>
</feature>
<feature type="compositionally biased region" description="Polar residues" evidence="1">
    <location>
        <begin position="230"/>
        <end position="240"/>
    </location>
</feature>
<sequence>MGWDPPSRTAANGPAVNQARSPAADAKQRTCMSIVRPSRTADQPLTTSCLWLACAMVSGLLPKSQLRQNRHAPDRESGNEMLTVALCLPIRAIFKRLTLSRPLNTPESTRTQRQPTRRPHRKGEQGAPWLQILVHLPLSPVVGWPPNFAHPAHPREQLGSNLGASPSSHGPVSTLLPKQPNKMMLMVTAPSHFRSACRLPAYGSGHGLFTCIPHGQPCSLLHEQSLRTSRPPMSTLTASRGSCPIGGEPVHMDSIDTPFSSAESHTC</sequence>
<evidence type="ECO:0000256" key="1">
    <source>
        <dbReference type="SAM" id="MobiDB-lite"/>
    </source>
</evidence>
<dbReference type="Proteomes" id="UP001304895">
    <property type="component" value="Unassembled WGS sequence"/>
</dbReference>
<comment type="caution">
    <text evidence="2">The sequence shown here is derived from an EMBL/GenBank/DDBJ whole genome shotgun (WGS) entry which is preliminary data.</text>
</comment>
<proteinExistence type="predicted"/>
<reference evidence="2" key="1">
    <citation type="journal article" date="2023" name="Mol. Phylogenet. Evol.">
        <title>Genome-scale phylogeny and comparative genomics of the fungal order Sordariales.</title>
        <authorList>
            <person name="Hensen N."/>
            <person name="Bonometti L."/>
            <person name="Westerberg I."/>
            <person name="Brannstrom I.O."/>
            <person name="Guillou S."/>
            <person name="Cros-Aarteil S."/>
            <person name="Calhoun S."/>
            <person name="Haridas S."/>
            <person name="Kuo A."/>
            <person name="Mondo S."/>
            <person name="Pangilinan J."/>
            <person name="Riley R."/>
            <person name="LaButti K."/>
            <person name="Andreopoulos B."/>
            <person name="Lipzen A."/>
            <person name="Chen C."/>
            <person name="Yan M."/>
            <person name="Daum C."/>
            <person name="Ng V."/>
            <person name="Clum A."/>
            <person name="Steindorff A."/>
            <person name="Ohm R.A."/>
            <person name="Martin F."/>
            <person name="Silar P."/>
            <person name="Natvig D.O."/>
            <person name="Lalanne C."/>
            <person name="Gautier V."/>
            <person name="Ament-Velasquez S.L."/>
            <person name="Kruys A."/>
            <person name="Hutchinson M.I."/>
            <person name="Powell A.J."/>
            <person name="Barry K."/>
            <person name="Miller A.N."/>
            <person name="Grigoriev I.V."/>
            <person name="Debuchy R."/>
            <person name="Gladieux P."/>
            <person name="Hiltunen Thoren M."/>
            <person name="Johannesson H."/>
        </authorList>
    </citation>
    <scope>NUCLEOTIDE SEQUENCE</scope>
    <source>
        <strain evidence="2">CBS 123565</strain>
    </source>
</reference>
<feature type="region of interest" description="Disordered" evidence="1">
    <location>
        <begin position="101"/>
        <end position="126"/>
    </location>
</feature>
<evidence type="ECO:0000313" key="3">
    <source>
        <dbReference type="Proteomes" id="UP001304895"/>
    </source>
</evidence>
<feature type="region of interest" description="Disordered" evidence="1">
    <location>
        <begin position="1"/>
        <end position="28"/>
    </location>
</feature>
<dbReference type="AlphaFoldDB" id="A0AAN6ZEX0"/>
<dbReference type="EMBL" id="MU853403">
    <property type="protein sequence ID" value="KAK4136580.1"/>
    <property type="molecule type" value="Genomic_DNA"/>
</dbReference>
<protein>
    <submittedName>
        <fullName evidence="2">Uncharacterized protein</fullName>
    </submittedName>
</protein>
<feature type="region of interest" description="Disordered" evidence="1">
    <location>
        <begin position="149"/>
        <end position="177"/>
    </location>
</feature>
<keyword evidence="3" id="KW-1185">Reference proteome</keyword>
<gene>
    <name evidence="2" type="ORF">BT67DRAFT_184764</name>
</gene>
<organism evidence="2 3">
    <name type="scientific">Trichocladium antarcticum</name>
    <dbReference type="NCBI Taxonomy" id="1450529"/>
    <lineage>
        <taxon>Eukaryota</taxon>
        <taxon>Fungi</taxon>
        <taxon>Dikarya</taxon>
        <taxon>Ascomycota</taxon>
        <taxon>Pezizomycotina</taxon>
        <taxon>Sordariomycetes</taxon>
        <taxon>Sordariomycetidae</taxon>
        <taxon>Sordariales</taxon>
        <taxon>Chaetomiaceae</taxon>
        <taxon>Trichocladium</taxon>
    </lineage>
</organism>
<accession>A0AAN6ZEX0</accession>
<name>A0AAN6ZEX0_9PEZI</name>
<feature type="region of interest" description="Disordered" evidence="1">
    <location>
        <begin position="230"/>
        <end position="267"/>
    </location>
</feature>
<reference evidence="2" key="2">
    <citation type="submission" date="2023-05" db="EMBL/GenBank/DDBJ databases">
        <authorList>
            <consortium name="Lawrence Berkeley National Laboratory"/>
            <person name="Steindorff A."/>
            <person name="Hensen N."/>
            <person name="Bonometti L."/>
            <person name="Westerberg I."/>
            <person name="Brannstrom I.O."/>
            <person name="Guillou S."/>
            <person name="Cros-Aarteil S."/>
            <person name="Calhoun S."/>
            <person name="Haridas S."/>
            <person name="Kuo A."/>
            <person name="Mondo S."/>
            <person name="Pangilinan J."/>
            <person name="Riley R."/>
            <person name="Labutti K."/>
            <person name="Andreopoulos B."/>
            <person name="Lipzen A."/>
            <person name="Chen C."/>
            <person name="Yanf M."/>
            <person name="Daum C."/>
            <person name="Ng V."/>
            <person name="Clum A."/>
            <person name="Ohm R."/>
            <person name="Martin F."/>
            <person name="Silar P."/>
            <person name="Natvig D."/>
            <person name="Lalanne C."/>
            <person name="Gautier V."/>
            <person name="Ament-Velasquez S.L."/>
            <person name="Kruys A."/>
            <person name="Hutchinson M.I."/>
            <person name="Powell A.J."/>
            <person name="Barry K."/>
            <person name="Miller A.N."/>
            <person name="Grigoriev I.V."/>
            <person name="Debuchy R."/>
            <person name="Gladieux P."/>
            <person name="Thoren M.H."/>
            <person name="Johannesson H."/>
        </authorList>
    </citation>
    <scope>NUCLEOTIDE SEQUENCE</scope>
    <source>
        <strain evidence="2">CBS 123565</strain>
    </source>
</reference>
<feature type="compositionally biased region" description="Polar residues" evidence="1">
    <location>
        <begin position="158"/>
        <end position="171"/>
    </location>
</feature>